<feature type="transmembrane region" description="Helical" evidence="1">
    <location>
        <begin position="160"/>
        <end position="182"/>
    </location>
</feature>
<dbReference type="RefSeq" id="WP_092982999.1">
    <property type="nucleotide sequence ID" value="NZ_FOYQ01000002.1"/>
</dbReference>
<keyword evidence="1" id="KW-0812">Transmembrane</keyword>
<dbReference type="STRING" id="400055.SAMN04490243_2621"/>
<evidence type="ECO:0000313" key="2">
    <source>
        <dbReference type="EMBL" id="SFR52681.1"/>
    </source>
</evidence>
<dbReference type="EMBL" id="FOYQ01000002">
    <property type="protein sequence ID" value="SFR52681.1"/>
    <property type="molecule type" value="Genomic_DNA"/>
</dbReference>
<gene>
    <name evidence="2" type="ORF">SAMN04490243_2621</name>
</gene>
<name>A0A1I6HE75_9FLAO</name>
<reference evidence="2 3" key="1">
    <citation type="submission" date="2016-10" db="EMBL/GenBank/DDBJ databases">
        <authorList>
            <person name="de Groot N.N."/>
        </authorList>
    </citation>
    <scope>NUCLEOTIDE SEQUENCE [LARGE SCALE GENOMIC DNA]</scope>
    <source>
        <strain evidence="2 3">DSM 21019</strain>
    </source>
</reference>
<keyword evidence="1" id="KW-0472">Membrane</keyword>
<dbReference type="Pfam" id="PF12412">
    <property type="entry name" value="DUF3667"/>
    <property type="match status" value="1"/>
</dbReference>
<evidence type="ECO:0008006" key="4">
    <source>
        <dbReference type="Google" id="ProtNLM"/>
    </source>
</evidence>
<feature type="transmembrane region" description="Helical" evidence="1">
    <location>
        <begin position="130"/>
        <end position="148"/>
    </location>
</feature>
<dbReference type="InterPro" id="IPR022134">
    <property type="entry name" value="DUF3667"/>
</dbReference>
<accession>A0A1I6HE75</accession>
<feature type="transmembrane region" description="Helical" evidence="1">
    <location>
        <begin position="222"/>
        <end position="246"/>
    </location>
</feature>
<organism evidence="2 3">
    <name type="scientific">Robiginitalea myxolifaciens</name>
    <dbReference type="NCBI Taxonomy" id="400055"/>
    <lineage>
        <taxon>Bacteria</taxon>
        <taxon>Pseudomonadati</taxon>
        <taxon>Bacteroidota</taxon>
        <taxon>Flavobacteriia</taxon>
        <taxon>Flavobacteriales</taxon>
        <taxon>Flavobacteriaceae</taxon>
        <taxon>Robiginitalea</taxon>
    </lineage>
</organism>
<proteinExistence type="predicted"/>
<feature type="transmembrane region" description="Helical" evidence="1">
    <location>
        <begin position="194"/>
        <end position="210"/>
    </location>
</feature>
<dbReference type="Proteomes" id="UP000199534">
    <property type="component" value="Unassembled WGS sequence"/>
</dbReference>
<evidence type="ECO:0000256" key="1">
    <source>
        <dbReference type="SAM" id="Phobius"/>
    </source>
</evidence>
<sequence length="277" mass="32118">MNCKNCNDYIQHEYRFCPNCGAKTEVRRVTFKTLIKDFLDRVFDLDNSLFRTIKGMILRPEAVIDGYLSGLRKRYLNPVSVLGISLTLAGLMIFVMQKMYGGEIDFTGGAQNVNPEFSRKWGDIMFDFNAVFYVMNIPILALPAFFLFNRRKYNLAEHHVALIYCLSTYSIISFPISMVLLITGPDTYLASSQWSLAVMMIFTLYIYWRLNRYKAFSFIWRSLLYILLVVILFFMLIIGLLILLIVTDYFSLEDFRPVEPAAESALLWIGEMSMMLA</sequence>
<keyword evidence="1" id="KW-1133">Transmembrane helix</keyword>
<keyword evidence="3" id="KW-1185">Reference proteome</keyword>
<dbReference type="AlphaFoldDB" id="A0A1I6HE75"/>
<dbReference type="OrthoDB" id="1143019at2"/>
<evidence type="ECO:0000313" key="3">
    <source>
        <dbReference type="Proteomes" id="UP000199534"/>
    </source>
</evidence>
<feature type="transmembrane region" description="Helical" evidence="1">
    <location>
        <begin position="75"/>
        <end position="96"/>
    </location>
</feature>
<protein>
    <recommendedName>
        <fullName evidence="4">DUF3667 domain-containing protein</fullName>
    </recommendedName>
</protein>